<evidence type="ECO:0000256" key="5">
    <source>
        <dbReference type="ARBA" id="ARBA00022723"/>
    </source>
</evidence>
<sequence length="86" mass="9035">MEAPLRERGIASRRVFGSVARGDAGPDSDVDLAIAFVPDAKPSAFDLVHIKDDLEAALGRTVDPGERAALTPRAAAAAECDMARVF</sequence>
<dbReference type="PANTHER" id="PTHR33571:SF12">
    <property type="entry name" value="BSL3053 PROTEIN"/>
    <property type="match status" value="1"/>
</dbReference>
<keyword evidence="2" id="KW-1277">Toxin-antitoxin system</keyword>
<keyword evidence="4" id="KW-0548">Nucleotidyltransferase</keyword>
<dbReference type="GO" id="GO:0016779">
    <property type="term" value="F:nucleotidyltransferase activity"/>
    <property type="evidence" value="ECO:0007669"/>
    <property type="project" value="UniProtKB-KW"/>
</dbReference>
<protein>
    <recommendedName>
        <fullName evidence="10">Polymerase nucleotidyl transferase domain-containing protein</fullName>
    </recommendedName>
</protein>
<dbReference type="GO" id="GO:0005524">
    <property type="term" value="F:ATP binding"/>
    <property type="evidence" value="ECO:0007669"/>
    <property type="project" value="UniProtKB-KW"/>
</dbReference>
<evidence type="ECO:0000256" key="4">
    <source>
        <dbReference type="ARBA" id="ARBA00022695"/>
    </source>
</evidence>
<dbReference type="PANTHER" id="PTHR33571">
    <property type="entry name" value="SSL8005 PROTEIN"/>
    <property type="match status" value="1"/>
</dbReference>
<dbReference type="SUPFAM" id="SSF81301">
    <property type="entry name" value="Nucleotidyltransferase"/>
    <property type="match status" value="1"/>
</dbReference>
<organism evidence="11 12">
    <name type="scientific">Rhodopila globiformis</name>
    <name type="common">Rhodopseudomonas globiformis</name>
    <dbReference type="NCBI Taxonomy" id="1071"/>
    <lineage>
        <taxon>Bacteria</taxon>
        <taxon>Pseudomonadati</taxon>
        <taxon>Pseudomonadota</taxon>
        <taxon>Alphaproteobacteria</taxon>
        <taxon>Acetobacterales</taxon>
        <taxon>Acetobacteraceae</taxon>
        <taxon>Rhodopila</taxon>
    </lineage>
</organism>
<dbReference type="AlphaFoldDB" id="A0A2S6NJ68"/>
<evidence type="ECO:0000256" key="2">
    <source>
        <dbReference type="ARBA" id="ARBA00022649"/>
    </source>
</evidence>
<evidence type="ECO:0000256" key="9">
    <source>
        <dbReference type="ARBA" id="ARBA00038276"/>
    </source>
</evidence>
<dbReference type="GO" id="GO:0046872">
    <property type="term" value="F:metal ion binding"/>
    <property type="evidence" value="ECO:0007669"/>
    <property type="project" value="UniProtKB-KW"/>
</dbReference>
<keyword evidence="6" id="KW-0547">Nucleotide-binding</keyword>
<accession>A0A2S6NJ68</accession>
<reference evidence="11 12" key="1">
    <citation type="journal article" date="2018" name="Arch. Microbiol.">
        <title>New insights into the metabolic potential of the phototrophic purple bacterium Rhodopila globiformis DSM 161(T) from its draft genome sequence and evidence for a vanadium-dependent nitrogenase.</title>
        <authorList>
            <person name="Imhoff J.F."/>
            <person name="Rahn T."/>
            <person name="Kunzel S."/>
            <person name="Neulinger S.C."/>
        </authorList>
    </citation>
    <scope>NUCLEOTIDE SEQUENCE [LARGE SCALE GENOMIC DNA]</scope>
    <source>
        <strain evidence="11 12">DSM 161</strain>
    </source>
</reference>
<proteinExistence type="inferred from homology"/>
<comment type="similarity">
    <text evidence="9">Belongs to the MntA antitoxin family.</text>
</comment>
<dbReference type="OrthoDB" id="559450at2"/>
<keyword evidence="7" id="KW-0067">ATP-binding</keyword>
<keyword evidence="5" id="KW-0479">Metal-binding</keyword>
<dbReference type="InterPro" id="IPR043519">
    <property type="entry name" value="NT_sf"/>
</dbReference>
<evidence type="ECO:0000256" key="1">
    <source>
        <dbReference type="ARBA" id="ARBA00001946"/>
    </source>
</evidence>
<dbReference type="InterPro" id="IPR052038">
    <property type="entry name" value="Type-VII_TA_antitoxin"/>
</dbReference>
<dbReference type="Pfam" id="PF01909">
    <property type="entry name" value="NTP_transf_2"/>
    <property type="match status" value="1"/>
</dbReference>
<evidence type="ECO:0000256" key="8">
    <source>
        <dbReference type="ARBA" id="ARBA00022842"/>
    </source>
</evidence>
<dbReference type="CDD" id="cd05403">
    <property type="entry name" value="NT_KNTase_like"/>
    <property type="match status" value="1"/>
</dbReference>
<dbReference type="Proteomes" id="UP000239724">
    <property type="component" value="Unassembled WGS sequence"/>
</dbReference>
<dbReference type="EMBL" id="NHRY01000088">
    <property type="protein sequence ID" value="PPQ34798.1"/>
    <property type="molecule type" value="Genomic_DNA"/>
</dbReference>
<evidence type="ECO:0000313" key="11">
    <source>
        <dbReference type="EMBL" id="PPQ34798.1"/>
    </source>
</evidence>
<name>A0A2S6NJ68_RHOGL</name>
<gene>
    <name evidence="11" type="ORF">CCS01_09555</name>
</gene>
<evidence type="ECO:0000259" key="10">
    <source>
        <dbReference type="Pfam" id="PF01909"/>
    </source>
</evidence>
<dbReference type="Gene3D" id="3.30.460.10">
    <property type="entry name" value="Beta Polymerase, domain 2"/>
    <property type="match status" value="1"/>
</dbReference>
<evidence type="ECO:0000256" key="3">
    <source>
        <dbReference type="ARBA" id="ARBA00022679"/>
    </source>
</evidence>
<evidence type="ECO:0000256" key="7">
    <source>
        <dbReference type="ARBA" id="ARBA00022840"/>
    </source>
</evidence>
<feature type="domain" description="Polymerase nucleotidyl transferase" evidence="10">
    <location>
        <begin position="8"/>
        <end position="70"/>
    </location>
</feature>
<keyword evidence="8" id="KW-0460">Magnesium</keyword>
<keyword evidence="12" id="KW-1185">Reference proteome</keyword>
<evidence type="ECO:0000313" key="12">
    <source>
        <dbReference type="Proteomes" id="UP000239724"/>
    </source>
</evidence>
<keyword evidence="3" id="KW-0808">Transferase</keyword>
<comment type="caution">
    <text evidence="11">The sequence shown here is derived from an EMBL/GenBank/DDBJ whole genome shotgun (WGS) entry which is preliminary data.</text>
</comment>
<evidence type="ECO:0000256" key="6">
    <source>
        <dbReference type="ARBA" id="ARBA00022741"/>
    </source>
</evidence>
<comment type="cofactor">
    <cofactor evidence="1">
        <name>Mg(2+)</name>
        <dbReference type="ChEBI" id="CHEBI:18420"/>
    </cofactor>
</comment>
<dbReference type="InterPro" id="IPR002934">
    <property type="entry name" value="Polymerase_NTP_transf_dom"/>
</dbReference>